<dbReference type="PANTHER" id="PTHR48438:SF1">
    <property type="entry name" value="ALPHA-(1,3)-FUCOSYLTRANSFERASE C-RELATED"/>
    <property type="match status" value="1"/>
</dbReference>
<evidence type="ECO:0000256" key="11">
    <source>
        <dbReference type="ARBA" id="ARBA00023180"/>
    </source>
</evidence>
<evidence type="ECO:0000256" key="1">
    <source>
        <dbReference type="ARBA" id="ARBA00004447"/>
    </source>
</evidence>
<dbReference type="WBParaSite" id="ACOC_0000477701-mRNA-1">
    <property type="protein sequence ID" value="ACOC_0000477701-mRNA-1"/>
    <property type="gene ID" value="ACOC_0000477701"/>
</dbReference>
<evidence type="ECO:0000256" key="4">
    <source>
        <dbReference type="ARBA" id="ARBA00022676"/>
    </source>
</evidence>
<evidence type="ECO:0000313" key="15">
    <source>
        <dbReference type="WBParaSite" id="ACOC_0000477701-mRNA-1"/>
    </source>
</evidence>
<dbReference type="InterPro" id="IPR001503">
    <property type="entry name" value="Glyco_trans_10"/>
</dbReference>
<dbReference type="AlphaFoldDB" id="A0A0R3PJU4"/>
<keyword evidence="4 12" id="KW-0328">Glycosyltransferase</keyword>
<evidence type="ECO:0000256" key="3">
    <source>
        <dbReference type="ARBA" id="ARBA00008919"/>
    </source>
</evidence>
<evidence type="ECO:0000256" key="7">
    <source>
        <dbReference type="ARBA" id="ARBA00022968"/>
    </source>
</evidence>
<evidence type="ECO:0000256" key="12">
    <source>
        <dbReference type="RuleBase" id="RU003832"/>
    </source>
</evidence>
<keyword evidence="10" id="KW-0472">Membrane</keyword>
<dbReference type="InterPro" id="IPR055270">
    <property type="entry name" value="Glyco_tran_10_C"/>
</dbReference>
<dbReference type="UniPathway" id="UPA00378"/>
<keyword evidence="5 12" id="KW-0808">Transferase</keyword>
<dbReference type="Gene3D" id="3.40.50.11660">
    <property type="entry name" value="Glycosyl transferase family 10, C-terminal domain"/>
    <property type="match status" value="1"/>
</dbReference>
<comment type="similarity">
    <text evidence="3 12">Belongs to the glycosyltransferase 10 family.</text>
</comment>
<evidence type="ECO:0000256" key="10">
    <source>
        <dbReference type="ARBA" id="ARBA00023136"/>
    </source>
</evidence>
<keyword evidence="11" id="KW-0325">Glycoprotein</keyword>
<evidence type="ECO:0000256" key="8">
    <source>
        <dbReference type="ARBA" id="ARBA00022989"/>
    </source>
</evidence>
<keyword evidence="6 12" id="KW-0812">Transmembrane</keyword>
<keyword evidence="8" id="KW-1133">Transmembrane helix</keyword>
<evidence type="ECO:0000256" key="2">
    <source>
        <dbReference type="ARBA" id="ARBA00004922"/>
    </source>
</evidence>
<keyword evidence="7" id="KW-0735">Signal-anchor</keyword>
<evidence type="ECO:0000259" key="14">
    <source>
        <dbReference type="Pfam" id="PF17039"/>
    </source>
</evidence>
<evidence type="ECO:0000259" key="13">
    <source>
        <dbReference type="Pfam" id="PF00852"/>
    </source>
</evidence>
<dbReference type="InterPro" id="IPR038577">
    <property type="entry name" value="GT10-like_C_sf"/>
</dbReference>
<dbReference type="FunFam" id="3.40.50.11660:FF:000004">
    <property type="entry name" value="Glycoprotein 3-alpha-L-fucosyltransferase A"/>
    <property type="match status" value="1"/>
</dbReference>
<dbReference type="SUPFAM" id="SSF53756">
    <property type="entry name" value="UDP-Glycosyltransferase/glycogen phosphorylase"/>
    <property type="match status" value="1"/>
</dbReference>
<accession>A0A0R3PJU4</accession>
<reference evidence="15" key="1">
    <citation type="submission" date="2017-02" db="UniProtKB">
        <authorList>
            <consortium name="WormBaseParasite"/>
        </authorList>
    </citation>
    <scope>IDENTIFICATION</scope>
</reference>
<keyword evidence="9 12" id="KW-0333">Golgi apparatus</keyword>
<dbReference type="EC" id="2.4.1.-" evidence="12"/>
<dbReference type="InterPro" id="IPR031481">
    <property type="entry name" value="Glyco_tran_10_N"/>
</dbReference>
<dbReference type="Pfam" id="PF00852">
    <property type="entry name" value="Glyco_transf_10"/>
    <property type="match status" value="1"/>
</dbReference>
<protein>
    <recommendedName>
        <fullName evidence="12">Fucosyltransferase</fullName>
        <ecNumber evidence="12">2.4.1.-</ecNumber>
    </recommendedName>
</protein>
<evidence type="ECO:0000256" key="5">
    <source>
        <dbReference type="ARBA" id="ARBA00022679"/>
    </source>
</evidence>
<feature type="domain" description="Fucosyltransferase N-terminal" evidence="14">
    <location>
        <begin position="54"/>
        <end position="148"/>
    </location>
</feature>
<dbReference type="Pfam" id="PF17039">
    <property type="entry name" value="Glyco_tran_10_N"/>
    <property type="match status" value="1"/>
</dbReference>
<proteinExistence type="inferred from homology"/>
<evidence type="ECO:0000256" key="6">
    <source>
        <dbReference type="ARBA" id="ARBA00022692"/>
    </source>
</evidence>
<name>A0A0R3PJU4_ANGCS</name>
<dbReference type="PANTHER" id="PTHR48438">
    <property type="entry name" value="ALPHA-(1,3)-FUCOSYLTRANSFERASE C-RELATED"/>
    <property type="match status" value="1"/>
</dbReference>
<feature type="domain" description="Fucosyltransferase C-terminal" evidence="13">
    <location>
        <begin position="170"/>
        <end position="300"/>
    </location>
</feature>
<evidence type="ECO:0000256" key="9">
    <source>
        <dbReference type="ARBA" id="ARBA00023034"/>
    </source>
</evidence>
<dbReference type="GO" id="GO:0008417">
    <property type="term" value="F:fucosyltransferase activity"/>
    <property type="evidence" value="ECO:0007669"/>
    <property type="project" value="InterPro"/>
</dbReference>
<organism evidence="15">
    <name type="scientific">Angiostrongylus costaricensis</name>
    <name type="common">Nematode worm</name>
    <dbReference type="NCBI Taxonomy" id="334426"/>
    <lineage>
        <taxon>Eukaryota</taxon>
        <taxon>Metazoa</taxon>
        <taxon>Ecdysozoa</taxon>
        <taxon>Nematoda</taxon>
        <taxon>Chromadorea</taxon>
        <taxon>Rhabditida</taxon>
        <taxon>Rhabditina</taxon>
        <taxon>Rhabditomorpha</taxon>
        <taxon>Strongyloidea</taxon>
        <taxon>Metastrongylidae</taxon>
        <taxon>Angiostrongylus</taxon>
    </lineage>
</organism>
<comment type="subcellular location">
    <subcellularLocation>
        <location evidence="1 12">Golgi apparatus</location>
        <location evidence="1 12">Golgi stack membrane</location>
        <topology evidence="1 12">Single-pass type II membrane protein</topology>
    </subcellularLocation>
</comment>
<sequence>LFLEFNFTPAKGPSFLVERLLTDSEISLRERLTCNVDRTGYPRSLIISYNGSPPRVILSWNTGHSKENLAGCLDWNCRIIYDRQKQHLADAVLFEHSDLNFERTRSDQYVIYFSQESPAHADVDISRPDYFNFSLGFRHDTLASSPYGYTVKLADKLVHSEEVVDMATVNGKKKGAAWFVSNCHTHSMREEYVNELKKYFPVDIYGRCGSLKCARGGNCEKMLDDDYHFYVAFENSLCKDYITEKLWNQGYQRTIVPIVLKRSIVERFVPPHSFIAADDFESPKEMARYLHYLMNNKTAYA</sequence>
<dbReference type="OMA" id="YLMFACC"/>
<dbReference type="GO" id="GO:0032580">
    <property type="term" value="C:Golgi cisterna membrane"/>
    <property type="evidence" value="ECO:0007669"/>
    <property type="project" value="UniProtKB-SubCell"/>
</dbReference>
<comment type="pathway">
    <text evidence="2">Protein modification; protein glycosylation.</text>
</comment>